<accession>A0A0F6REY3</accession>
<dbReference type="KEGG" id="cama:F384_05670"/>
<proteinExistence type="predicted"/>
<dbReference type="RefSeq" id="WP_046479626.1">
    <property type="nucleotide sequence ID" value="NZ_CP011132.1"/>
</dbReference>
<organism evidence="1 2">
    <name type="scientific">Citrobacter amalonaticus Y19</name>
    <dbReference type="NCBI Taxonomy" id="1261127"/>
    <lineage>
        <taxon>Bacteria</taxon>
        <taxon>Pseudomonadati</taxon>
        <taxon>Pseudomonadota</taxon>
        <taxon>Gammaproteobacteria</taxon>
        <taxon>Enterobacterales</taxon>
        <taxon>Enterobacteriaceae</taxon>
        <taxon>Citrobacter</taxon>
    </lineage>
</organism>
<name>A0A0F6REY3_CITAM</name>
<dbReference type="PATRIC" id="fig|1261127.3.peg.1159"/>
<reference evidence="1 2" key="1">
    <citation type="journal article" date="2013" name="Appl. Microbiol. Biotechnol.">
        <title>Glycerol assimilation and production of 1,3-propanediol by Citrobacter amalonaticus Y19.</title>
        <authorList>
            <person name="Ainala S.K."/>
            <person name="Ashok S."/>
            <person name="Ko Y."/>
            <person name="Park S."/>
        </authorList>
    </citation>
    <scope>NUCLEOTIDE SEQUENCE [LARGE SCALE GENOMIC DNA]</scope>
    <source>
        <strain evidence="1 2">Y19</strain>
    </source>
</reference>
<dbReference type="Proteomes" id="UP000034085">
    <property type="component" value="Chromosome"/>
</dbReference>
<evidence type="ECO:0000313" key="2">
    <source>
        <dbReference type="Proteomes" id="UP000034085"/>
    </source>
</evidence>
<protein>
    <submittedName>
        <fullName evidence="1">Phage protein</fullName>
    </submittedName>
</protein>
<evidence type="ECO:0000313" key="1">
    <source>
        <dbReference type="EMBL" id="AKE58668.1"/>
    </source>
</evidence>
<dbReference type="EMBL" id="CP011132">
    <property type="protein sequence ID" value="AKE58668.1"/>
    <property type="molecule type" value="Genomic_DNA"/>
</dbReference>
<sequence length="76" mass="8296">MKKVIVFFNSESAVVVSVMKSVTTIMREYPNGEKAHLQVMSAGFPSLTGDHKIVHVASDRTVTSEEIIAAASKLFK</sequence>
<gene>
    <name evidence="1" type="ORF">F384_05670</name>
</gene>
<dbReference type="HOGENOM" id="CLU_198909_0_0_6"/>
<dbReference type="AlphaFoldDB" id="A0A0F6REY3"/>
<dbReference type="OrthoDB" id="6576015at2"/>